<evidence type="ECO:0000256" key="1">
    <source>
        <dbReference type="SAM" id="Phobius"/>
    </source>
</evidence>
<dbReference type="STRING" id="27342.A0A0H2SRP6"/>
<keyword evidence="3" id="KW-1185">Reference proteome</keyword>
<reference evidence="2 3" key="1">
    <citation type="submission" date="2015-04" db="EMBL/GenBank/DDBJ databases">
        <title>Complete genome sequence of Schizopora paradoxa KUC8140, a cosmopolitan wood degrader in East Asia.</title>
        <authorList>
            <consortium name="DOE Joint Genome Institute"/>
            <person name="Min B."/>
            <person name="Park H."/>
            <person name="Jang Y."/>
            <person name="Kim J.-J."/>
            <person name="Kim K.H."/>
            <person name="Pangilinan J."/>
            <person name="Lipzen A."/>
            <person name="Riley R."/>
            <person name="Grigoriev I.V."/>
            <person name="Spatafora J.W."/>
            <person name="Choi I.-G."/>
        </authorList>
    </citation>
    <scope>NUCLEOTIDE SEQUENCE [LARGE SCALE GENOMIC DNA]</scope>
    <source>
        <strain evidence="2 3">KUC8140</strain>
    </source>
</reference>
<name>A0A0H2SRP6_9AGAM</name>
<dbReference type="InParanoid" id="A0A0H2SRP6"/>
<dbReference type="PANTHER" id="PTHR35041">
    <property type="entry name" value="MEDIATOR OF RNA POLYMERASE II TRANSCRIPTION SUBUNIT 1"/>
    <property type="match status" value="1"/>
</dbReference>
<evidence type="ECO:0008006" key="4">
    <source>
        <dbReference type="Google" id="ProtNLM"/>
    </source>
</evidence>
<dbReference type="PANTHER" id="PTHR35041:SF6">
    <property type="entry name" value="FORMYLMETHIONINE DEFORMYLASE-LIKE PROTEIN-RELATED"/>
    <property type="match status" value="1"/>
</dbReference>
<protein>
    <recommendedName>
        <fullName evidence="4">Transmembrane protein</fullName>
    </recommendedName>
</protein>
<evidence type="ECO:0000313" key="2">
    <source>
        <dbReference type="EMBL" id="KLO19771.1"/>
    </source>
</evidence>
<feature type="transmembrane region" description="Helical" evidence="1">
    <location>
        <begin position="441"/>
        <end position="462"/>
    </location>
</feature>
<gene>
    <name evidence="2" type="ORF">SCHPADRAFT_898351</name>
</gene>
<dbReference type="AlphaFoldDB" id="A0A0H2SRP6"/>
<feature type="transmembrane region" description="Helical" evidence="1">
    <location>
        <begin position="31"/>
        <end position="54"/>
    </location>
</feature>
<feature type="transmembrane region" description="Helical" evidence="1">
    <location>
        <begin position="75"/>
        <end position="97"/>
    </location>
</feature>
<dbReference type="EMBL" id="KQ085884">
    <property type="protein sequence ID" value="KLO19771.1"/>
    <property type="molecule type" value="Genomic_DNA"/>
</dbReference>
<evidence type="ECO:0000313" key="3">
    <source>
        <dbReference type="Proteomes" id="UP000053477"/>
    </source>
</evidence>
<keyword evidence="1" id="KW-1133">Transmembrane helix</keyword>
<organism evidence="2 3">
    <name type="scientific">Schizopora paradoxa</name>
    <dbReference type="NCBI Taxonomy" id="27342"/>
    <lineage>
        <taxon>Eukaryota</taxon>
        <taxon>Fungi</taxon>
        <taxon>Dikarya</taxon>
        <taxon>Basidiomycota</taxon>
        <taxon>Agaricomycotina</taxon>
        <taxon>Agaricomycetes</taxon>
        <taxon>Hymenochaetales</taxon>
        <taxon>Schizoporaceae</taxon>
        <taxon>Schizopora</taxon>
    </lineage>
</organism>
<accession>A0A0H2SRP6</accession>
<feature type="transmembrane region" description="Helical" evidence="1">
    <location>
        <begin position="134"/>
        <end position="158"/>
    </location>
</feature>
<dbReference type="OrthoDB" id="3198553at2759"/>
<keyword evidence="1" id="KW-0472">Membrane</keyword>
<sequence>MPRSKSAQSRVEYEKLRSDFAPTQGLFGARFNMLLCFIIGTALAVVHHLFYSYLNDKPIFTGSGNNLRKQSIANAIGNALAYVVKASFAFSIAVAFVQQFWARLRRHKGGVPIKEIDVIADCKEGIATLSAFKAWYYAFWLFAMSAMASSMALISIIVPGALKVASASFYASSSCSVNTVNLPNGSDLDTFFMQWFERRVIAQGTFMPPSLSCVGACRYNVSFEAAALNCTDITSTYDFTPFITPPIPIAVSPGLQLSPPKYLYNATLADNGTAIQVATLNTTDFTTSAVECLPFRASYMVAITHSNVSTSDINVLSTNLIAPAGDERSVFQLASGAFSLLEGALFSNMYEGSLGVGDLSKNEDGTLPSAVMGSPLMILQENLWRWTMDMQTALPWIMQNISLSLLSEDVAAASKVSIVTPVTSTCLTDSTFYVYDSSRLLITYGVAFAATAMCVIVGLWGIHLNGGFEESLSFTRLLSALVNPEIVNARGRIELTLNTRLRLQTNDGQEGSLVPL</sequence>
<proteinExistence type="predicted"/>
<keyword evidence="1" id="KW-0812">Transmembrane</keyword>
<dbReference type="Proteomes" id="UP000053477">
    <property type="component" value="Unassembled WGS sequence"/>
</dbReference>